<keyword evidence="1" id="KW-0805">Transcription regulation</keyword>
<dbReference type="EMBL" id="CAADHO010000002">
    <property type="protein sequence ID" value="VFQ43766.1"/>
    <property type="molecule type" value="Genomic_DNA"/>
</dbReference>
<keyword evidence="3" id="KW-0804">Transcription</keyword>
<dbReference type="InterPro" id="IPR000835">
    <property type="entry name" value="HTH_MarR-typ"/>
</dbReference>
<evidence type="ECO:0000256" key="3">
    <source>
        <dbReference type="ARBA" id="ARBA00023163"/>
    </source>
</evidence>
<evidence type="ECO:0000256" key="2">
    <source>
        <dbReference type="ARBA" id="ARBA00023125"/>
    </source>
</evidence>
<name>A0A4U8YJ65_9BACT</name>
<evidence type="ECO:0000313" key="5">
    <source>
        <dbReference type="EMBL" id="VFQ43766.1"/>
    </source>
</evidence>
<protein>
    <submittedName>
        <fullName evidence="5">Marr-type hth domain</fullName>
    </submittedName>
</protein>
<dbReference type="InterPro" id="IPR036388">
    <property type="entry name" value="WH-like_DNA-bd_sf"/>
</dbReference>
<evidence type="ECO:0000256" key="1">
    <source>
        <dbReference type="ARBA" id="ARBA00023015"/>
    </source>
</evidence>
<evidence type="ECO:0000259" key="4">
    <source>
        <dbReference type="PROSITE" id="PS50995"/>
    </source>
</evidence>
<evidence type="ECO:0000313" key="6">
    <source>
        <dbReference type="Proteomes" id="UP000507962"/>
    </source>
</evidence>
<dbReference type="PANTHER" id="PTHR42756">
    <property type="entry name" value="TRANSCRIPTIONAL REGULATOR, MARR"/>
    <property type="match status" value="1"/>
</dbReference>
<dbReference type="Gene3D" id="1.10.10.10">
    <property type="entry name" value="Winged helix-like DNA-binding domain superfamily/Winged helix DNA-binding domain"/>
    <property type="match status" value="1"/>
</dbReference>
<accession>A0A4U8YJ65</accession>
<dbReference type="RefSeq" id="WP_180138175.1">
    <property type="nucleotide sequence ID" value="NZ_CAADHO010000002.1"/>
</dbReference>
<dbReference type="Proteomes" id="UP000507962">
    <property type="component" value="Unassembled WGS sequence"/>
</dbReference>
<dbReference type="GO" id="GO:0003677">
    <property type="term" value="F:DNA binding"/>
    <property type="evidence" value="ECO:0007669"/>
    <property type="project" value="UniProtKB-KW"/>
</dbReference>
<dbReference type="Pfam" id="PF01047">
    <property type="entry name" value="MarR"/>
    <property type="match status" value="1"/>
</dbReference>
<dbReference type="PRINTS" id="PR00598">
    <property type="entry name" value="HTHMARR"/>
</dbReference>
<dbReference type="SUPFAM" id="SSF46785">
    <property type="entry name" value="Winged helix' DNA-binding domain"/>
    <property type="match status" value="1"/>
</dbReference>
<dbReference type="SMART" id="SM00347">
    <property type="entry name" value="HTH_MARR"/>
    <property type="match status" value="1"/>
</dbReference>
<sequence>MDPFFLQEASVKVRQLARQIVEFYEKISSWENSVVKGSGLTPSQMHTIEIVGHEGRLRMRELAEKKGVTTGTVTVTVDRLEKEGYLRREAHEKDRRSYEIVLTDKGEALFRRHHEYHVSLTEEMAAALTEEEMVLFSGILSKVNGVF</sequence>
<organism evidence="5 6">
    <name type="scientific">Desulfoluna butyratoxydans</name>
    <dbReference type="NCBI Taxonomy" id="231438"/>
    <lineage>
        <taxon>Bacteria</taxon>
        <taxon>Pseudomonadati</taxon>
        <taxon>Thermodesulfobacteriota</taxon>
        <taxon>Desulfobacteria</taxon>
        <taxon>Desulfobacterales</taxon>
        <taxon>Desulfolunaceae</taxon>
        <taxon>Desulfoluna</taxon>
    </lineage>
</organism>
<proteinExistence type="predicted"/>
<dbReference type="AlphaFoldDB" id="A0A4U8YJ65"/>
<keyword evidence="6" id="KW-1185">Reference proteome</keyword>
<dbReference type="InterPro" id="IPR036390">
    <property type="entry name" value="WH_DNA-bd_sf"/>
</dbReference>
<feature type="domain" description="HTH marR-type" evidence="4">
    <location>
        <begin position="13"/>
        <end position="145"/>
    </location>
</feature>
<dbReference type="GO" id="GO:0003700">
    <property type="term" value="F:DNA-binding transcription factor activity"/>
    <property type="evidence" value="ECO:0007669"/>
    <property type="project" value="InterPro"/>
</dbReference>
<reference evidence="5 6" key="1">
    <citation type="submission" date="2019-03" db="EMBL/GenBank/DDBJ databases">
        <authorList>
            <person name="Nijsse B."/>
        </authorList>
    </citation>
    <scope>NUCLEOTIDE SEQUENCE [LARGE SCALE GENOMIC DNA]</scope>
    <source>
        <strain evidence="5">Desulfoluna butyratoxydans MSL71</strain>
    </source>
</reference>
<dbReference type="PANTHER" id="PTHR42756:SF1">
    <property type="entry name" value="TRANSCRIPTIONAL REPRESSOR OF EMRAB OPERON"/>
    <property type="match status" value="1"/>
</dbReference>
<keyword evidence="2" id="KW-0238">DNA-binding</keyword>
<gene>
    <name evidence="5" type="ORF">MSL71_14070</name>
</gene>
<dbReference type="PROSITE" id="PS50995">
    <property type="entry name" value="HTH_MARR_2"/>
    <property type="match status" value="1"/>
</dbReference>